<keyword evidence="4" id="KW-1185">Reference proteome</keyword>
<proteinExistence type="predicted"/>
<name>A0A0N1J451_LEPPY</name>
<comment type="caution">
    <text evidence="3">The sequence shown here is derived from an EMBL/GenBank/DDBJ whole genome shotgun (WGS) entry which is preliminary data.</text>
</comment>
<dbReference type="EMBL" id="LGTL01000040">
    <property type="protein sequence ID" value="KPA73171.1"/>
    <property type="molecule type" value="Genomic_DNA"/>
</dbReference>
<feature type="compositionally biased region" description="Low complexity" evidence="2">
    <location>
        <begin position="34"/>
        <end position="54"/>
    </location>
</feature>
<dbReference type="Proteomes" id="UP000037923">
    <property type="component" value="Unassembled WGS sequence"/>
</dbReference>
<feature type="region of interest" description="Disordered" evidence="2">
    <location>
        <begin position="137"/>
        <end position="161"/>
    </location>
</feature>
<dbReference type="AlphaFoldDB" id="A0A0N1J451"/>
<evidence type="ECO:0000313" key="4">
    <source>
        <dbReference type="Proteomes" id="UP000037923"/>
    </source>
</evidence>
<dbReference type="VEuPathDB" id="TriTrypDB:LpyrH10_40_0120"/>
<dbReference type="OrthoDB" id="267616at2759"/>
<dbReference type="GeneID" id="26910352"/>
<gene>
    <name evidence="3" type="ORF">ABB37_10072</name>
</gene>
<sequence>MRRFGAFGSLSASRCGAAAAASGPALRSHLHQGPSTAPSSTAEPAVASSSSPATSPTPPLTEDYRALLLDLLLYRQETVGPLLTALRREREELEAKMTQLEAHIRELRQVRDELRLLSEKEIGRENRQLHGAIMKAVAPPRAGDEAPLSSSRQASPDEIVL</sequence>
<evidence type="ECO:0000256" key="1">
    <source>
        <dbReference type="SAM" id="Coils"/>
    </source>
</evidence>
<evidence type="ECO:0000313" key="3">
    <source>
        <dbReference type="EMBL" id="KPA73171.1"/>
    </source>
</evidence>
<dbReference type="RefSeq" id="XP_015651610.1">
    <property type="nucleotide sequence ID" value="XM_015809807.1"/>
</dbReference>
<reference evidence="3 4" key="1">
    <citation type="submission" date="2015-07" db="EMBL/GenBank/DDBJ databases">
        <title>High-quality genome of monoxenous trypanosomatid Leptomonas pyrrhocoris.</title>
        <authorList>
            <person name="Flegontov P."/>
            <person name="Butenko A."/>
            <person name="Firsov S."/>
            <person name="Vlcek C."/>
            <person name="Logacheva M.D."/>
            <person name="Field M."/>
            <person name="Filatov D."/>
            <person name="Flegontova O."/>
            <person name="Gerasimov E."/>
            <person name="Jackson A.P."/>
            <person name="Kelly S."/>
            <person name="Opperdoes F."/>
            <person name="O'Reilly A."/>
            <person name="Votypka J."/>
            <person name="Yurchenko V."/>
            <person name="Lukes J."/>
        </authorList>
    </citation>
    <scope>NUCLEOTIDE SEQUENCE [LARGE SCALE GENOMIC DNA]</scope>
    <source>
        <strain evidence="3">H10</strain>
    </source>
</reference>
<evidence type="ECO:0000256" key="2">
    <source>
        <dbReference type="SAM" id="MobiDB-lite"/>
    </source>
</evidence>
<protein>
    <submittedName>
        <fullName evidence="3">Uncharacterized protein</fullName>
    </submittedName>
</protein>
<feature type="region of interest" description="Disordered" evidence="2">
    <location>
        <begin position="21"/>
        <end position="61"/>
    </location>
</feature>
<organism evidence="3 4">
    <name type="scientific">Leptomonas pyrrhocoris</name>
    <name type="common">Firebug parasite</name>
    <dbReference type="NCBI Taxonomy" id="157538"/>
    <lineage>
        <taxon>Eukaryota</taxon>
        <taxon>Discoba</taxon>
        <taxon>Euglenozoa</taxon>
        <taxon>Kinetoplastea</taxon>
        <taxon>Metakinetoplastina</taxon>
        <taxon>Trypanosomatida</taxon>
        <taxon>Trypanosomatidae</taxon>
        <taxon>Leishmaniinae</taxon>
        <taxon>Leptomonas</taxon>
    </lineage>
</organism>
<dbReference type="OMA" id="PPTTEDY"/>
<keyword evidence="1" id="KW-0175">Coiled coil</keyword>
<feature type="coiled-coil region" evidence="1">
    <location>
        <begin position="83"/>
        <end position="120"/>
    </location>
</feature>
<accession>A0A0N1J451</accession>